<keyword evidence="1" id="KW-0175">Coiled coil</keyword>
<reference evidence="2" key="1">
    <citation type="submission" date="2021-01" db="EMBL/GenBank/DDBJ databases">
        <authorList>
            <person name="Kaushik A."/>
        </authorList>
    </citation>
    <scope>NUCLEOTIDE SEQUENCE</scope>
    <source>
        <strain evidence="2">AG1-1C</strain>
    </source>
</reference>
<name>A0A8H3ATM4_9AGAM</name>
<sequence>NAPFCGEAETYREQQSLLRRLISSTTTITSSFSVAYTTDSEDKYLKTAWKELKPKLILLLESHRESRLKARRTDRYNRLSNIFSDLRTQVSPLVSFEIYEYGDPKLPWSRSVTQEAAFPELVDALQWPLVKSMLDADATADELEQKFNSHREEIDTLVLEWKNKFHKQMLDTIPKVEGDILRPTLVIGSSNPFKDLSDETKLLLRADSLFLMSGSTQALTYGDILRFTITDSYSLFSLGISKPERPLDIEKISNFPLARGIAQELLKNMGCPDASYLELKGNWICGRCTDTKSRTWTQIVEHYVQEKLHHFTVSSDVRRMNITYHNVHDPELFTDQPMVRYLSSQLLADKMSQARSGQFRQCKICAQSTIRKDVRGPEGEVLKHLLDVHEIRQPEFQEHYRDPAPVTEYDDFIGFNFHDLEDTQDMLDDEGNNVEDEYVMYDTGGYDMFDEEEDYD</sequence>
<protein>
    <submittedName>
        <fullName evidence="2">Uncharacterized protein</fullName>
    </submittedName>
</protein>
<dbReference type="EMBL" id="CAJMWS010000374">
    <property type="protein sequence ID" value="CAE6439018.1"/>
    <property type="molecule type" value="Genomic_DNA"/>
</dbReference>
<dbReference type="AlphaFoldDB" id="A0A8H3ATM4"/>
<gene>
    <name evidence="2" type="ORF">RDB_LOCUS126276</name>
</gene>
<proteinExistence type="predicted"/>
<evidence type="ECO:0000313" key="3">
    <source>
        <dbReference type="Proteomes" id="UP000663846"/>
    </source>
</evidence>
<organism evidence="2 3">
    <name type="scientific">Rhizoctonia solani</name>
    <dbReference type="NCBI Taxonomy" id="456999"/>
    <lineage>
        <taxon>Eukaryota</taxon>
        <taxon>Fungi</taxon>
        <taxon>Dikarya</taxon>
        <taxon>Basidiomycota</taxon>
        <taxon>Agaricomycotina</taxon>
        <taxon>Agaricomycetes</taxon>
        <taxon>Cantharellales</taxon>
        <taxon>Ceratobasidiaceae</taxon>
        <taxon>Rhizoctonia</taxon>
    </lineage>
</organism>
<comment type="caution">
    <text evidence="2">The sequence shown here is derived from an EMBL/GenBank/DDBJ whole genome shotgun (WGS) entry which is preliminary data.</text>
</comment>
<evidence type="ECO:0000313" key="2">
    <source>
        <dbReference type="EMBL" id="CAE6439018.1"/>
    </source>
</evidence>
<accession>A0A8H3ATM4</accession>
<evidence type="ECO:0000256" key="1">
    <source>
        <dbReference type="SAM" id="Coils"/>
    </source>
</evidence>
<feature type="non-terminal residue" evidence="2">
    <location>
        <position position="1"/>
    </location>
</feature>
<feature type="coiled-coil region" evidence="1">
    <location>
        <begin position="133"/>
        <end position="160"/>
    </location>
</feature>
<dbReference type="Proteomes" id="UP000663846">
    <property type="component" value="Unassembled WGS sequence"/>
</dbReference>